<sequence length="468" mass="52816">MPPQCPAMSASIRGFSLEGFVREPIKSSRQNAPSFSNGLLRANKLVAVVFPRHANKMIMCHADILRFWSPKLRALVDDSILGLQGIMQTHIQDDTVPKLAFDSPLNNVAISSIALRDVQPQIFAIFLDWAYSAKLPATKPLLNIPAPADTDESESNASFYYRQPEAKFLEAYIFGRRYHIRDFRNDTFDCLFEIVDRRKVGKEGDPTGSLMPSLLVCQRAMEALGAYDHDPVAWFLSGLFHYCLPNAIQSTREEACATELEENWDIPIRNESKGDEVRDGPGFLECVTKEREAYCERHHEHLGDEKAHCWARPKPDNDSLNEEEDAGSAIDEEKEDEKTEDGADGSMDDGDSEGDTIDGGDIEDDADDDMDEDEEVEESEDEELPDIKSFGIWGSDESNSEDWDEDYEYGSSVQGSEEFEEDDEEEEEEGEIVPRLKPPVPMPMPELDDYRIGDANTVSAAERYHYAW</sequence>
<evidence type="ECO:0000313" key="3">
    <source>
        <dbReference type="Proteomes" id="UP001367316"/>
    </source>
</evidence>
<comment type="caution">
    <text evidence="2">The sequence shown here is derived from an EMBL/GenBank/DDBJ whole genome shotgun (WGS) entry which is preliminary data.</text>
</comment>
<organism evidence="2 3">
    <name type="scientific">Phyllosticta paracitricarpa</name>
    <dbReference type="NCBI Taxonomy" id="2016321"/>
    <lineage>
        <taxon>Eukaryota</taxon>
        <taxon>Fungi</taxon>
        <taxon>Dikarya</taxon>
        <taxon>Ascomycota</taxon>
        <taxon>Pezizomycotina</taxon>
        <taxon>Dothideomycetes</taxon>
        <taxon>Dothideomycetes incertae sedis</taxon>
        <taxon>Botryosphaeriales</taxon>
        <taxon>Phyllostictaceae</taxon>
        <taxon>Phyllosticta</taxon>
    </lineage>
</organism>
<evidence type="ECO:0000313" key="2">
    <source>
        <dbReference type="EMBL" id="KAK7607215.1"/>
    </source>
</evidence>
<dbReference type="EMBL" id="JBBPBF010000038">
    <property type="protein sequence ID" value="KAK7607215.1"/>
    <property type="molecule type" value="Genomic_DNA"/>
</dbReference>
<name>A0ABR1MW78_9PEZI</name>
<reference evidence="2 3" key="1">
    <citation type="submission" date="2024-04" db="EMBL/GenBank/DDBJ databases">
        <title>Phyllosticta paracitricarpa is synonymous to the EU quarantine fungus P. citricarpa based on phylogenomic analyses.</title>
        <authorList>
            <consortium name="Lawrence Berkeley National Laboratory"/>
            <person name="Van ingen-buijs V.A."/>
            <person name="Van westerhoven A.C."/>
            <person name="Haridas S."/>
            <person name="Skiadas P."/>
            <person name="Martin F."/>
            <person name="Groenewald J.Z."/>
            <person name="Crous P.W."/>
            <person name="Seidl M.F."/>
        </authorList>
    </citation>
    <scope>NUCLEOTIDE SEQUENCE [LARGE SCALE GENOMIC DNA]</scope>
    <source>
        <strain evidence="2 3">CBS 141358</strain>
    </source>
</reference>
<dbReference type="Proteomes" id="UP001367316">
    <property type="component" value="Unassembled WGS sequence"/>
</dbReference>
<proteinExistence type="predicted"/>
<accession>A0ABR1MW78</accession>
<evidence type="ECO:0000256" key="1">
    <source>
        <dbReference type="SAM" id="MobiDB-lite"/>
    </source>
</evidence>
<gene>
    <name evidence="2" type="ORF">JOL62DRAFT_628314</name>
</gene>
<keyword evidence="3" id="KW-1185">Reference proteome</keyword>
<protein>
    <recommendedName>
        <fullName evidence="4">BTB domain-containing protein</fullName>
    </recommendedName>
</protein>
<feature type="compositionally biased region" description="Acidic residues" evidence="1">
    <location>
        <begin position="417"/>
        <end position="431"/>
    </location>
</feature>
<feature type="compositionally biased region" description="Acidic residues" evidence="1">
    <location>
        <begin position="398"/>
        <end position="408"/>
    </location>
</feature>
<feature type="compositionally biased region" description="Acidic residues" evidence="1">
    <location>
        <begin position="342"/>
        <end position="384"/>
    </location>
</feature>
<evidence type="ECO:0008006" key="4">
    <source>
        <dbReference type="Google" id="ProtNLM"/>
    </source>
</evidence>
<feature type="compositionally biased region" description="Acidic residues" evidence="1">
    <location>
        <begin position="319"/>
        <end position="335"/>
    </location>
</feature>
<feature type="region of interest" description="Disordered" evidence="1">
    <location>
        <begin position="309"/>
        <end position="449"/>
    </location>
</feature>